<gene>
    <name evidence="5" type="ORF">METZ01_LOCUS235207</name>
</gene>
<dbReference type="AlphaFoldDB" id="A0A382H6H2"/>
<dbReference type="Pfam" id="PF00005">
    <property type="entry name" value="ABC_tran"/>
    <property type="match status" value="1"/>
</dbReference>
<name>A0A382H6H2_9ZZZZ</name>
<dbReference type="Gene3D" id="3.40.50.300">
    <property type="entry name" value="P-loop containing nucleotide triphosphate hydrolases"/>
    <property type="match status" value="1"/>
</dbReference>
<feature type="non-terminal residue" evidence="5">
    <location>
        <position position="96"/>
    </location>
</feature>
<dbReference type="EMBL" id="UINC01059204">
    <property type="protein sequence ID" value="SVB82353.1"/>
    <property type="molecule type" value="Genomic_DNA"/>
</dbReference>
<dbReference type="PANTHER" id="PTHR43875">
    <property type="entry name" value="MALTODEXTRIN IMPORT ATP-BINDING PROTEIN MSMX"/>
    <property type="match status" value="1"/>
</dbReference>
<keyword evidence="2" id="KW-1278">Translocase</keyword>
<dbReference type="SUPFAM" id="SSF52540">
    <property type="entry name" value="P-loop containing nucleoside triphosphate hydrolases"/>
    <property type="match status" value="1"/>
</dbReference>
<proteinExistence type="predicted"/>
<protein>
    <recommendedName>
        <fullName evidence="4">ABC transporter domain-containing protein</fullName>
    </recommendedName>
</protein>
<keyword evidence="1" id="KW-1003">Cell membrane</keyword>
<organism evidence="5">
    <name type="scientific">marine metagenome</name>
    <dbReference type="NCBI Taxonomy" id="408172"/>
    <lineage>
        <taxon>unclassified sequences</taxon>
        <taxon>metagenomes</taxon>
        <taxon>ecological metagenomes</taxon>
    </lineage>
</organism>
<evidence type="ECO:0000256" key="1">
    <source>
        <dbReference type="ARBA" id="ARBA00022475"/>
    </source>
</evidence>
<evidence type="ECO:0000313" key="5">
    <source>
        <dbReference type="EMBL" id="SVB82353.1"/>
    </source>
</evidence>
<dbReference type="GO" id="GO:0016887">
    <property type="term" value="F:ATP hydrolysis activity"/>
    <property type="evidence" value="ECO:0007669"/>
    <property type="project" value="InterPro"/>
</dbReference>
<dbReference type="GO" id="GO:0005524">
    <property type="term" value="F:ATP binding"/>
    <property type="evidence" value="ECO:0007669"/>
    <property type="project" value="InterPro"/>
</dbReference>
<dbReference type="InterPro" id="IPR027417">
    <property type="entry name" value="P-loop_NTPase"/>
</dbReference>
<sequence>MPSSLYLRQISKKFDNDYVLNDFNLKISAGEFVAILGPSGCGKTTLLRIICGLEVPTIGKVFLDNHDITNDEPKERNIALVFQNYALYPHKSVYDN</sequence>
<evidence type="ECO:0000256" key="2">
    <source>
        <dbReference type="ARBA" id="ARBA00022967"/>
    </source>
</evidence>
<reference evidence="5" key="1">
    <citation type="submission" date="2018-05" db="EMBL/GenBank/DDBJ databases">
        <authorList>
            <person name="Lanie J.A."/>
            <person name="Ng W.-L."/>
            <person name="Kazmierczak K.M."/>
            <person name="Andrzejewski T.M."/>
            <person name="Davidsen T.M."/>
            <person name="Wayne K.J."/>
            <person name="Tettelin H."/>
            <person name="Glass J.I."/>
            <person name="Rusch D."/>
            <person name="Podicherti R."/>
            <person name="Tsui H.-C.T."/>
            <person name="Winkler M.E."/>
        </authorList>
    </citation>
    <scope>NUCLEOTIDE SEQUENCE</scope>
</reference>
<accession>A0A382H6H2</accession>
<evidence type="ECO:0000259" key="4">
    <source>
        <dbReference type="Pfam" id="PF00005"/>
    </source>
</evidence>
<keyword evidence="3" id="KW-0472">Membrane</keyword>
<dbReference type="PANTHER" id="PTHR43875:SF15">
    <property type="entry name" value="TREHALOSE IMPORT ATP-BINDING PROTEIN SUGC"/>
    <property type="match status" value="1"/>
</dbReference>
<dbReference type="InterPro" id="IPR003439">
    <property type="entry name" value="ABC_transporter-like_ATP-bd"/>
</dbReference>
<dbReference type="InterPro" id="IPR047641">
    <property type="entry name" value="ABC_transpr_MalK/UgpC-like"/>
</dbReference>
<feature type="domain" description="ABC transporter" evidence="4">
    <location>
        <begin position="20"/>
        <end position="96"/>
    </location>
</feature>
<dbReference type="GO" id="GO:0055052">
    <property type="term" value="C:ATP-binding cassette (ABC) transporter complex, substrate-binding subunit-containing"/>
    <property type="evidence" value="ECO:0007669"/>
    <property type="project" value="TreeGrafter"/>
</dbReference>
<evidence type="ECO:0000256" key="3">
    <source>
        <dbReference type="ARBA" id="ARBA00023136"/>
    </source>
</evidence>